<accession>A0A481Z3J6</accession>
<protein>
    <submittedName>
        <fullName evidence="1">Uncharacterized protein</fullName>
    </submittedName>
</protein>
<proteinExistence type="predicted"/>
<reference evidence="1" key="1">
    <citation type="journal article" date="2019" name="MBio">
        <title>Virus Genomes from Deep Sea Sediments Expand the Ocean Megavirome and Support Independent Origins of Viral Gigantism.</title>
        <authorList>
            <person name="Backstrom D."/>
            <person name="Yutin N."/>
            <person name="Jorgensen S.L."/>
            <person name="Dharamshi J."/>
            <person name="Homa F."/>
            <person name="Zaremba-Niedwiedzka K."/>
            <person name="Spang A."/>
            <person name="Wolf Y.I."/>
            <person name="Koonin E.V."/>
            <person name="Ettema T.J."/>
        </authorList>
    </citation>
    <scope>NUCLEOTIDE SEQUENCE</scope>
</reference>
<gene>
    <name evidence="1" type="ORF">LCPAC103_01490</name>
</gene>
<sequence>MSFDELELAVVIEQSFQTAQIEQRLQDSHQLQELLTTELWKAQAQMEEFLEQRAQQLSKFKQAACSDFQQQIDNLSD</sequence>
<organism evidence="1">
    <name type="scientific">Pithovirus LCPAC103</name>
    <dbReference type="NCBI Taxonomy" id="2506588"/>
    <lineage>
        <taxon>Viruses</taxon>
        <taxon>Pithoviruses</taxon>
    </lineage>
</organism>
<dbReference type="EMBL" id="MK500488">
    <property type="protein sequence ID" value="QBK90468.1"/>
    <property type="molecule type" value="Genomic_DNA"/>
</dbReference>
<evidence type="ECO:0000313" key="1">
    <source>
        <dbReference type="EMBL" id="QBK90468.1"/>
    </source>
</evidence>
<name>A0A481Z3J6_9VIRU</name>